<evidence type="ECO:0000256" key="1">
    <source>
        <dbReference type="ARBA" id="ARBA00004496"/>
    </source>
</evidence>
<dbReference type="Gene3D" id="3.40.50.300">
    <property type="entry name" value="P-loop containing nucleotide triphosphate hydrolases"/>
    <property type="match status" value="2"/>
</dbReference>
<keyword evidence="8" id="KW-0228">DNA excision</keyword>
<dbReference type="GO" id="GO:0003677">
    <property type="term" value="F:DNA binding"/>
    <property type="evidence" value="ECO:0007669"/>
    <property type="project" value="UniProtKB-KW"/>
</dbReference>
<keyword evidence="12" id="KW-0267">Excision nuclease</keyword>
<evidence type="ECO:0000256" key="10">
    <source>
        <dbReference type="ARBA" id="ARBA00022833"/>
    </source>
</evidence>
<evidence type="ECO:0000256" key="11">
    <source>
        <dbReference type="ARBA" id="ARBA00022840"/>
    </source>
</evidence>
<dbReference type="GO" id="GO:0009380">
    <property type="term" value="C:excinuclease repair complex"/>
    <property type="evidence" value="ECO:0007669"/>
    <property type="project" value="InterPro"/>
</dbReference>
<keyword evidence="6" id="KW-0547">Nucleotide-binding</keyword>
<dbReference type="PANTHER" id="PTHR43152:SF3">
    <property type="entry name" value="UVRABC SYSTEM PROTEIN A"/>
    <property type="match status" value="1"/>
</dbReference>
<dbReference type="GO" id="GO:0005737">
    <property type="term" value="C:cytoplasm"/>
    <property type="evidence" value="ECO:0007669"/>
    <property type="project" value="UniProtKB-SubCell"/>
</dbReference>
<keyword evidence="14" id="KW-0234">DNA repair</keyword>
<sequence length="947" mass="103753">MKEIVIQGARTHNLKNVDLSLPRGKLVVITGLSGSGKSSLAFDTLYAEGQRRYVESLSTYARQFLEQMEKPDVDHIEGLSPAISIEQKSTNRSPRSTVGTITEIYDYLRLLFARVGVPHCPTHGTALHASSVSEIVDRIIEFKEDGSKLMIVAPVCRASSKVIRHKTEDLQSRGFTRFQIDGNVCTVPDLPALDDDENHQLNVVVDRLKMRPDIRQRLAESIETSLLIGDGMVLIEDLESGQTERFSNKFACPDCGFTMDRLEPNMFSFNSPAGACEVCGGLGEAEEFDAEKFISLPDLSLKDGAIDGWGMLNPYNYQLLEAVAVKFNIPLTEPWNRLSKQQQDIILYGSGKEEIPVVFKDGEGREIQRNQLFEGVIPITKRRFDGASNEALKKELGKYRTLRPCSACCGSRLNVASSNVRIGEGQQQRTISQITSLSLKEALEYFKKLSLSGARAEIGGKLIQEIISRLGFLNNVGLEYLTLSRPAATLSGGESQRIRLASQVGSQLSGVMYVLDEPSIGLHQCDNDRLIATLKGLRDLGNSVIVVEHDEDTIREADYIVDMGPGAGRLGGEVIAQGTPKEVEKNPNSLTGKYLTGELKIRTLKKTKPGKDFIKIYGASGNNLKNVDVSIPVGLMTVVTGVSGSGKSTLVNETLYAYAANVLNRAKKTPQPFEKIEGLENFDKVIHVDQDPIGKTPRSNPATYCGIFGPIRDLFAETPIARERGYGSARFSFNVKGGRCEACEGEGLVKVEMNFLPDMYVPCDHCHGMRYNRETLEVLYKGLNIAQVLDLTVDQAAEFFAAVPVIYKKLQTLQEVGLGYIKLGQSATTLSGGEAQRIKLALELAKRSTGKTLYILDEPTTGLHFKDVDMLLAVLEKLKKAGNTLLIIEHNLEVVREADWVIDIGPGGGADGGQVVAVGAPETISENPSSRTGKYLGNLTKRRGSLE</sequence>
<evidence type="ECO:0000256" key="9">
    <source>
        <dbReference type="ARBA" id="ARBA00022771"/>
    </source>
</evidence>
<evidence type="ECO:0000256" key="14">
    <source>
        <dbReference type="ARBA" id="ARBA00023204"/>
    </source>
</evidence>
<dbReference type="NCBIfam" id="TIGR00630">
    <property type="entry name" value="uvra"/>
    <property type="match status" value="1"/>
</dbReference>
<evidence type="ECO:0000256" key="16">
    <source>
        <dbReference type="ARBA" id="ARBA00039316"/>
    </source>
</evidence>
<reference evidence="21" key="1">
    <citation type="submission" date="2017-05" db="EMBL/GenBank/DDBJ databases">
        <title>Improved OligoMM genomes.</title>
        <authorList>
            <person name="Garzetti D."/>
        </authorList>
    </citation>
    <scope>NUCLEOTIDE SEQUENCE [LARGE SCALE GENOMIC DNA]</scope>
    <source>
        <strain evidence="21">YL45</strain>
    </source>
</reference>
<feature type="region of interest" description="Disordered" evidence="18">
    <location>
        <begin position="923"/>
        <end position="947"/>
    </location>
</feature>
<keyword evidence="5" id="KW-0677">Repeat</keyword>
<comment type="similarity">
    <text evidence="15">Belongs to the ABC transporter superfamily. UvrA family.</text>
</comment>
<keyword evidence="13" id="KW-0238">DNA-binding</keyword>
<dbReference type="CDD" id="cd03271">
    <property type="entry name" value="ABC_UvrA_II"/>
    <property type="match status" value="1"/>
</dbReference>
<keyword evidence="2" id="KW-0472">Membrane</keyword>
<keyword evidence="7" id="KW-0227">DNA damage</keyword>
<name>A0A227KEA5_9BURK</name>
<dbReference type="NCBIfam" id="NF001503">
    <property type="entry name" value="PRK00349.1"/>
    <property type="match status" value="1"/>
</dbReference>
<dbReference type="InterPro" id="IPR041552">
    <property type="entry name" value="UvrA_DNA-bd"/>
</dbReference>
<dbReference type="GO" id="GO:0005524">
    <property type="term" value="F:ATP binding"/>
    <property type="evidence" value="ECO:0007669"/>
    <property type="project" value="UniProtKB-KW"/>
</dbReference>
<dbReference type="InterPro" id="IPR041102">
    <property type="entry name" value="UvrA_inter"/>
</dbReference>
<proteinExistence type="inferred from homology"/>
<dbReference type="SMART" id="SM00382">
    <property type="entry name" value="AAA"/>
    <property type="match status" value="1"/>
</dbReference>
<accession>A0A227KEA5</accession>
<dbReference type="GeneID" id="78362102"/>
<evidence type="ECO:0000256" key="15">
    <source>
        <dbReference type="ARBA" id="ARBA00038000"/>
    </source>
</evidence>
<evidence type="ECO:0000256" key="2">
    <source>
        <dbReference type="ARBA" id="ARBA00022475"/>
    </source>
</evidence>
<dbReference type="PROSITE" id="PS00211">
    <property type="entry name" value="ABC_TRANSPORTER_1"/>
    <property type="match status" value="2"/>
</dbReference>
<evidence type="ECO:0000259" key="19">
    <source>
        <dbReference type="PROSITE" id="PS50893"/>
    </source>
</evidence>
<evidence type="ECO:0000256" key="6">
    <source>
        <dbReference type="ARBA" id="ARBA00022741"/>
    </source>
</evidence>
<dbReference type="PROSITE" id="PS50893">
    <property type="entry name" value="ABC_TRANSPORTER_2"/>
    <property type="match status" value="1"/>
</dbReference>
<dbReference type="EMBL" id="NHMP01000008">
    <property type="protein sequence ID" value="OXE45638.1"/>
    <property type="molecule type" value="Genomic_DNA"/>
</dbReference>
<dbReference type="CDD" id="cd03270">
    <property type="entry name" value="ABC_UvrA_I"/>
    <property type="match status" value="1"/>
</dbReference>
<dbReference type="GO" id="GO:0004518">
    <property type="term" value="F:nuclease activity"/>
    <property type="evidence" value="ECO:0007669"/>
    <property type="project" value="UniProtKB-KW"/>
</dbReference>
<evidence type="ECO:0000256" key="5">
    <source>
        <dbReference type="ARBA" id="ARBA00022737"/>
    </source>
</evidence>
<protein>
    <recommendedName>
        <fullName evidence="16">UvrABC system protein A</fullName>
    </recommendedName>
    <alternativeName>
        <fullName evidence="17">Excinuclease ABC subunit A</fullName>
    </alternativeName>
</protein>
<dbReference type="GO" id="GO:0006289">
    <property type="term" value="P:nucleotide-excision repair"/>
    <property type="evidence" value="ECO:0007669"/>
    <property type="project" value="InterPro"/>
</dbReference>
<evidence type="ECO:0000256" key="17">
    <source>
        <dbReference type="ARBA" id="ARBA00042156"/>
    </source>
</evidence>
<dbReference type="FunFam" id="1.20.1580.10:FF:000002">
    <property type="entry name" value="UvrABC system protein A"/>
    <property type="match status" value="1"/>
</dbReference>
<keyword evidence="10" id="KW-0862">Zinc</keyword>
<dbReference type="InterPro" id="IPR017871">
    <property type="entry name" value="ABC_transporter-like_CS"/>
</dbReference>
<keyword evidence="21" id="KW-1185">Reference proteome</keyword>
<evidence type="ECO:0000256" key="13">
    <source>
        <dbReference type="ARBA" id="ARBA00023125"/>
    </source>
</evidence>
<dbReference type="PANTHER" id="PTHR43152">
    <property type="entry name" value="UVRABC SYSTEM PROTEIN A"/>
    <property type="match status" value="1"/>
</dbReference>
<dbReference type="RefSeq" id="WP_066594138.1">
    <property type="nucleotide sequence ID" value="NZ_CAJTBZ010000003.1"/>
</dbReference>
<feature type="domain" description="ABC transporter" evidence="19">
    <location>
        <begin position="599"/>
        <end position="931"/>
    </location>
</feature>
<evidence type="ECO:0000256" key="18">
    <source>
        <dbReference type="SAM" id="MobiDB-lite"/>
    </source>
</evidence>
<keyword evidence="4" id="KW-0479">Metal-binding</keyword>
<evidence type="ECO:0000256" key="7">
    <source>
        <dbReference type="ARBA" id="ARBA00022763"/>
    </source>
</evidence>
<dbReference type="Pfam" id="PF17760">
    <property type="entry name" value="UvrA_inter"/>
    <property type="match status" value="1"/>
</dbReference>
<evidence type="ECO:0000256" key="4">
    <source>
        <dbReference type="ARBA" id="ARBA00022723"/>
    </source>
</evidence>
<dbReference type="Gene3D" id="1.20.1580.10">
    <property type="entry name" value="ABC transporter ATPase like domain"/>
    <property type="match status" value="2"/>
</dbReference>
<keyword evidence="3" id="KW-0963">Cytoplasm</keyword>
<dbReference type="InterPro" id="IPR013815">
    <property type="entry name" value="ATP_grasp_subdomain_1"/>
</dbReference>
<dbReference type="GO" id="GO:0016887">
    <property type="term" value="F:ATP hydrolysis activity"/>
    <property type="evidence" value="ECO:0007669"/>
    <property type="project" value="InterPro"/>
</dbReference>
<evidence type="ECO:0000313" key="21">
    <source>
        <dbReference type="Proteomes" id="UP000214610"/>
    </source>
</evidence>
<dbReference type="Pfam" id="PF17755">
    <property type="entry name" value="UvrA_DNA-bind"/>
    <property type="match status" value="1"/>
</dbReference>
<gene>
    <name evidence="20" type="ORF">ADH67_10830</name>
</gene>
<keyword evidence="2" id="KW-1003">Cell membrane</keyword>
<evidence type="ECO:0000256" key="8">
    <source>
        <dbReference type="ARBA" id="ARBA00022769"/>
    </source>
</evidence>
<dbReference type="GO" id="GO:0008270">
    <property type="term" value="F:zinc ion binding"/>
    <property type="evidence" value="ECO:0007669"/>
    <property type="project" value="UniProtKB-KW"/>
</dbReference>
<dbReference type="Gene3D" id="1.10.8.280">
    <property type="entry name" value="ABC transporter ATPase domain-like"/>
    <property type="match status" value="1"/>
</dbReference>
<dbReference type="Proteomes" id="UP000214610">
    <property type="component" value="Unassembled WGS sequence"/>
</dbReference>
<organism evidence="20 21">
    <name type="scientific">Turicimonas muris</name>
    <dbReference type="NCBI Taxonomy" id="1796652"/>
    <lineage>
        <taxon>Bacteria</taxon>
        <taxon>Pseudomonadati</taxon>
        <taxon>Pseudomonadota</taxon>
        <taxon>Betaproteobacteria</taxon>
        <taxon>Burkholderiales</taxon>
        <taxon>Sutterellaceae</taxon>
        <taxon>Turicimonas</taxon>
    </lineage>
</organism>
<evidence type="ECO:0000256" key="3">
    <source>
        <dbReference type="ARBA" id="ARBA00022490"/>
    </source>
</evidence>
<evidence type="ECO:0000313" key="20">
    <source>
        <dbReference type="EMBL" id="OXE45638.1"/>
    </source>
</evidence>
<keyword evidence="9" id="KW-0863">Zinc-finger</keyword>
<dbReference type="SUPFAM" id="SSF52540">
    <property type="entry name" value="P-loop containing nucleoside triphosphate hydrolases"/>
    <property type="match status" value="2"/>
</dbReference>
<evidence type="ECO:0000256" key="12">
    <source>
        <dbReference type="ARBA" id="ARBA00022881"/>
    </source>
</evidence>
<dbReference type="AlphaFoldDB" id="A0A227KEA5"/>
<dbReference type="InterPro" id="IPR004602">
    <property type="entry name" value="UvrA"/>
</dbReference>
<keyword evidence="11" id="KW-0067">ATP-binding</keyword>
<comment type="subcellular location">
    <subcellularLocation>
        <location evidence="1">Cytoplasm</location>
    </subcellularLocation>
</comment>
<dbReference type="InterPro" id="IPR003439">
    <property type="entry name" value="ABC_transporter-like_ATP-bd"/>
</dbReference>
<dbReference type="InterPro" id="IPR003593">
    <property type="entry name" value="AAA+_ATPase"/>
</dbReference>
<dbReference type="InterPro" id="IPR027417">
    <property type="entry name" value="P-loop_NTPase"/>
</dbReference>
<comment type="caution">
    <text evidence="20">The sequence shown here is derived from an EMBL/GenBank/DDBJ whole genome shotgun (WGS) entry which is preliminary data.</text>
</comment>
<dbReference type="Gene3D" id="3.30.1490.20">
    <property type="entry name" value="ATP-grasp fold, A domain"/>
    <property type="match status" value="1"/>
</dbReference>